<dbReference type="InParanoid" id="A0A7E5VBF2"/>
<feature type="compositionally biased region" description="Basic and acidic residues" evidence="1">
    <location>
        <begin position="1626"/>
        <end position="1646"/>
    </location>
</feature>
<dbReference type="PROSITE" id="PS50035">
    <property type="entry name" value="PLD"/>
    <property type="match status" value="1"/>
</dbReference>
<gene>
    <name evidence="5" type="primary">LOC113492339</name>
</gene>
<feature type="region of interest" description="Disordered" evidence="1">
    <location>
        <begin position="1115"/>
        <end position="1142"/>
    </location>
</feature>
<feature type="transmembrane region" description="Helical" evidence="2">
    <location>
        <begin position="12"/>
        <end position="38"/>
    </location>
</feature>
<feature type="compositionally biased region" description="Polar residues" evidence="1">
    <location>
        <begin position="1121"/>
        <end position="1132"/>
    </location>
</feature>
<sequence>MSDPADGEYYVVGLIWLAICTLYTTVLTFTALGVVLVLRKRRSSILKSQRPARTPFSELEFNVATPTDTAKSRRVSFSRRTGVAEFVTNEATTTWKNFYEEHNKSLESSGNDSGANASRQPVGHLGKRLFDEQFEEVEAVDFLGTLNQLESNSLINNVNFTEQIASFDCTADGRLTAPKNKFELSAFTDQQSKLFGNDFTVACNETSGRIDVNFSAMQHITGNDDLDDIQRDLERQSNVACQGPFNDRQNMSEYIEVDLNMTHVAMKNDDDMSITETVLSPKVQEISKNADKNTSKNNDWAMDKENIAVNPYAPAKESENFALNDEPGQVLVFDGKRLTLQPENVERDRQMIQPKHSAETPQRKTIVLNVNDDLPNFVDDMLNSKCDNSEFSGVHELKSTLYDNNLSMTLPVNRVDIISKRKTIIDSGNISITQALPSNIFVNDVNEKSEKRKTILYEEQSGNISMTQALPGNIIQNNPERRRTVVYEDDTGNISITQAIPSNVLLDREKTEKRKTIVFDDDGGNISVTQAVSSNLILPEQQEKRKTIVFDDDAGNISITQAIPNILLTDRQPNDKRRTLIYEDQTGRVSVTEALPTIFTNEPERRRTILYDDGAGNISVTQAISNIILNTEEKIKDIDLTEPSNIPTDIILKDTDVNRRKTILYEEETGNISITQALPTNVIQGIRENKSYVISKESSPFCNENKRRTIVFSDDCDISVTQAIPTNIILPEDGPNAVVIENYGSNVSLTPSIPGRVFVFNKDEEAFSDKTSNPGSETSVPDRESLDKIEEDSKEVLEINEQIKPMIEKLSDDVTTLPDSDATSEGSTPISSSFTDRSELEMDIDKNSVDIQKSASFDKTDRLPRIPTSSFIIDNLESAVDITKSDNRANIKPVPGRVTVVGKIDSEDKVHEPEKLTKPTPGKVYRLEKYESSVDARVRMVEEVDEASQKVIDYDVYEQDVSMDGAENQRMLVINSEALPKVQSLNQDSEKRKTVLFDNENGNISMTKPIPADILAFQNEVLNKSNSKLVDQEPDQIANCPKVIVYQAATHSAPKLPNMTDQGDSQSNSDVIVIKHEDRIIDSRDSVREGSEEISLNIHPRVDEKTEVMNLKRSTEMDVDSSITTTDKQMSSESEDHPVLSQPKESVLDTLLDMSCSSLEGTEDKKLMTKIPSASAYTVMKTATNESSIESIFYITRESVEDARIDKQPIEIHRSSTKTIKIKEKPAIMNRPLPLEYKDEEDEQEFQDDLEKKLAQLKSSVNEEKRNSLNKIYEKLVNPDLEGIVERDENSKLRQQSLSFKSANDTKELLEMISDFTDNNDDDVPVRVRMRAVSDGKTEATSESKIEAAEPRRLSFAANRQSIVLSREDLLTNISMAQAALQKSRLELEESECIDDAEETKDTTIDHSVLKKSPRMSCQNEVVKTLHFDDESLSDYSMRCESKPQSSLASPLKKTAFGETSYMTETKAKVIPTYLKDVSDGIKELMLDLVKPMADTMPFEAGGVDKGVRKAPSTQSTQIQANLVTSSQIDMESEYYSNVESGYDIDKLSSGAGPLKSRSRSFRSPVKFSTNSSEKSSEFEVPSPRQRYQYSKSPEPPPSHPKVLVFDHQNPLNNILIGGMDYSDAHKYNPKRSDETLCGSERRSASKTDNQNKQNPDDEDLDLDNVTTQYHMQTRLSLAMQGDIRAYKNEDERSLISNVSKPSSIDQSIDAKVMELKDIEVNTLIAMKGNKELLEASSSLTLVDDAIGQRASERDVKKKSYCQDEDCEYHKLKVSRSPVEIIYKIEEQTTGPELTETSNASNDEETTETRKIKAKKRFYSPCVDKFKPPHVEITPKPNSKMQKISKSPNIYRVQLDLPITETATKMAAEKDTDTIEQKNSKEKRKSPKKKEKTPGASITVQQLITEYHVEAGLNQNILDKQILNALAASDNSTAPTSQSDLESNSIEVTSSFTSSKNLNHMKGVHSSSTTQSQQLAVQSQPSRVDWHPELVSAMSSNVYDSDSGVNVVAKIDMLPFMGSHECEWESSSADTWTFRLLHGRLRLTARLAHRHDNSTRTRVRGDTPVLDVFVETVQHDKKNPVATLCVRFAGETMRYMVSRLCRGPCSAADVPPLLRRCAAVARVALRWGRAMHDAKLHLAYTLDSEGYLTLKVANIPLRSVWEVSMRIELVVDDAREAPWPRAGNVRVARVVSDVSVADSDVRRALAHTPRDWGHAPRTIWRMFRYLKHKTRDDDILLGA</sequence>
<dbReference type="Proteomes" id="UP000322000">
    <property type="component" value="Chromosome 3"/>
</dbReference>
<protein>
    <submittedName>
        <fullName evidence="5">Uncharacterized protein LOC113492339 isoform X1</fullName>
    </submittedName>
</protein>
<feature type="region of interest" description="Disordered" evidence="1">
    <location>
        <begin position="1551"/>
        <end position="1605"/>
    </location>
</feature>
<keyword evidence="2" id="KW-0812">Transmembrane</keyword>
<feature type="region of interest" description="Disordered" evidence="1">
    <location>
        <begin position="767"/>
        <end position="793"/>
    </location>
</feature>
<dbReference type="GeneID" id="113492339"/>
<reference evidence="5" key="1">
    <citation type="submission" date="2025-08" db="UniProtKB">
        <authorList>
            <consortium name="RefSeq"/>
        </authorList>
    </citation>
    <scope>IDENTIFICATION</scope>
</reference>
<evidence type="ECO:0000256" key="1">
    <source>
        <dbReference type="SAM" id="MobiDB-lite"/>
    </source>
</evidence>
<feature type="region of interest" description="Disordered" evidence="1">
    <location>
        <begin position="1788"/>
        <end position="1811"/>
    </location>
</feature>
<dbReference type="GO" id="GO:0003824">
    <property type="term" value="F:catalytic activity"/>
    <property type="evidence" value="ECO:0007669"/>
    <property type="project" value="InterPro"/>
</dbReference>
<keyword evidence="2" id="KW-1133">Transmembrane helix</keyword>
<evidence type="ECO:0000313" key="4">
    <source>
        <dbReference type="Proteomes" id="UP000322000"/>
    </source>
</evidence>
<dbReference type="InterPro" id="IPR001736">
    <property type="entry name" value="PLipase_D/transphosphatidylase"/>
</dbReference>
<dbReference type="RefSeq" id="XP_026725605.1">
    <property type="nucleotide sequence ID" value="XM_026869804.1"/>
</dbReference>
<feature type="compositionally biased region" description="Polar residues" evidence="1">
    <location>
        <begin position="814"/>
        <end position="835"/>
    </location>
</feature>
<feature type="domain" description="PLD phosphodiesterase" evidence="3">
    <location>
        <begin position="1600"/>
        <end position="1626"/>
    </location>
</feature>
<keyword evidence="2" id="KW-0472">Membrane</keyword>
<dbReference type="KEGG" id="tnl:113492339"/>
<evidence type="ECO:0000259" key="3">
    <source>
        <dbReference type="PROSITE" id="PS50035"/>
    </source>
</evidence>
<feature type="region of interest" description="Disordered" evidence="1">
    <location>
        <begin position="1626"/>
        <end position="1664"/>
    </location>
</feature>
<feature type="compositionally biased region" description="Basic and acidic residues" evidence="1">
    <location>
        <begin position="1867"/>
        <end position="1880"/>
    </location>
</feature>
<evidence type="ECO:0000313" key="5">
    <source>
        <dbReference type="RefSeq" id="XP_026725605.1"/>
    </source>
</evidence>
<feature type="region of interest" description="Disordered" evidence="1">
    <location>
        <begin position="1864"/>
        <end position="1897"/>
    </location>
</feature>
<keyword evidence="4" id="KW-1185">Reference proteome</keyword>
<evidence type="ECO:0000256" key="2">
    <source>
        <dbReference type="SAM" id="Phobius"/>
    </source>
</evidence>
<dbReference type="OrthoDB" id="7490685at2759"/>
<name>A0A7E5VBF2_TRINI</name>
<feature type="region of interest" description="Disordered" evidence="1">
    <location>
        <begin position="814"/>
        <end position="841"/>
    </location>
</feature>
<feature type="compositionally biased region" description="Polar residues" evidence="1">
    <location>
        <begin position="1788"/>
        <end position="1801"/>
    </location>
</feature>
<proteinExistence type="predicted"/>
<organism evidence="4 5">
    <name type="scientific">Trichoplusia ni</name>
    <name type="common">Cabbage looper</name>
    <dbReference type="NCBI Taxonomy" id="7111"/>
    <lineage>
        <taxon>Eukaryota</taxon>
        <taxon>Metazoa</taxon>
        <taxon>Ecdysozoa</taxon>
        <taxon>Arthropoda</taxon>
        <taxon>Hexapoda</taxon>
        <taxon>Insecta</taxon>
        <taxon>Pterygota</taxon>
        <taxon>Neoptera</taxon>
        <taxon>Endopterygota</taxon>
        <taxon>Lepidoptera</taxon>
        <taxon>Glossata</taxon>
        <taxon>Ditrysia</taxon>
        <taxon>Noctuoidea</taxon>
        <taxon>Noctuidae</taxon>
        <taxon>Plusiinae</taxon>
        <taxon>Trichoplusia</taxon>
    </lineage>
</organism>
<accession>A0A7E5VBF2</accession>
<feature type="compositionally biased region" description="Basic residues" evidence="1">
    <location>
        <begin position="1881"/>
        <end position="1891"/>
    </location>
</feature>
<feature type="compositionally biased region" description="Polar residues" evidence="1">
    <location>
        <begin position="769"/>
        <end position="779"/>
    </location>
</feature>